<dbReference type="SUPFAM" id="SSF56281">
    <property type="entry name" value="Metallo-hydrolase/oxidoreductase"/>
    <property type="match status" value="1"/>
</dbReference>
<evidence type="ECO:0000313" key="3">
    <source>
        <dbReference type="WBParaSite" id="GPUH_0001897801-mRNA-1"/>
    </source>
</evidence>
<name>A0A183EDB2_9BILA</name>
<dbReference type="GO" id="GO:0003684">
    <property type="term" value="F:damaged DNA binding"/>
    <property type="evidence" value="ECO:0007669"/>
    <property type="project" value="TreeGrafter"/>
</dbReference>
<organism evidence="3">
    <name type="scientific">Gongylonema pulchrum</name>
    <dbReference type="NCBI Taxonomy" id="637853"/>
    <lineage>
        <taxon>Eukaryota</taxon>
        <taxon>Metazoa</taxon>
        <taxon>Ecdysozoa</taxon>
        <taxon>Nematoda</taxon>
        <taxon>Chromadorea</taxon>
        <taxon>Rhabditida</taxon>
        <taxon>Spirurina</taxon>
        <taxon>Spiruromorpha</taxon>
        <taxon>Spiruroidea</taxon>
        <taxon>Gongylonematidae</taxon>
        <taxon>Gongylonema</taxon>
    </lineage>
</organism>
<dbReference type="OrthoDB" id="262529at2759"/>
<dbReference type="GO" id="GO:0006303">
    <property type="term" value="P:double-strand break repair via nonhomologous end joining"/>
    <property type="evidence" value="ECO:0007669"/>
    <property type="project" value="TreeGrafter"/>
</dbReference>
<dbReference type="PANTHER" id="PTHR23240">
    <property type="entry name" value="DNA CROSS-LINK REPAIR PROTEIN PSO2/SNM1-RELATED"/>
    <property type="match status" value="1"/>
</dbReference>
<dbReference type="InterPro" id="IPR036866">
    <property type="entry name" value="RibonucZ/Hydroxyglut_hydro"/>
</dbReference>
<dbReference type="EMBL" id="UYRT01087638">
    <property type="protein sequence ID" value="VDN32793.1"/>
    <property type="molecule type" value="Genomic_DNA"/>
</dbReference>
<protein>
    <submittedName>
        <fullName evidence="3">DM10 domain-containing protein</fullName>
    </submittedName>
</protein>
<gene>
    <name evidence="1" type="ORF">GPUH_LOCUS18953</name>
</gene>
<reference evidence="1 2" key="2">
    <citation type="submission" date="2018-11" db="EMBL/GenBank/DDBJ databases">
        <authorList>
            <consortium name="Pathogen Informatics"/>
        </authorList>
    </citation>
    <scope>NUCLEOTIDE SEQUENCE [LARGE SCALE GENOMIC DNA]</scope>
</reference>
<accession>A0A183EDB2</accession>
<dbReference type="GO" id="GO:0000723">
    <property type="term" value="P:telomere maintenance"/>
    <property type="evidence" value="ECO:0007669"/>
    <property type="project" value="TreeGrafter"/>
</dbReference>
<dbReference type="GO" id="GO:0035312">
    <property type="term" value="F:5'-3' DNA exonuclease activity"/>
    <property type="evidence" value="ECO:0007669"/>
    <property type="project" value="TreeGrafter"/>
</dbReference>
<dbReference type="AlphaFoldDB" id="A0A183EDB2"/>
<dbReference type="Proteomes" id="UP000271098">
    <property type="component" value="Unassembled WGS sequence"/>
</dbReference>
<sequence length="136" mass="15647">MLPIVTRGPARGGVEPGLIHPLQLNIWHQMDGFRVMLLDANHIPDSVMFVFEGERISMGRVLFTGDFRADNHNVCPLKRKIYVDDVRYEIAEILGLSEYFTTNRDDASIWACNRRNLFFFFASLKYICLGFCIIST</sequence>
<evidence type="ECO:0000313" key="2">
    <source>
        <dbReference type="Proteomes" id="UP000271098"/>
    </source>
</evidence>
<dbReference type="Gene3D" id="3.60.15.10">
    <property type="entry name" value="Ribonuclease Z/Hydroxyacylglutathione hydrolase-like"/>
    <property type="match status" value="1"/>
</dbReference>
<evidence type="ECO:0000313" key="1">
    <source>
        <dbReference type="EMBL" id="VDN32793.1"/>
    </source>
</evidence>
<dbReference type="PANTHER" id="PTHR23240:SF26">
    <property type="entry name" value="5' EXONUCLEASE APOLLO"/>
    <property type="match status" value="1"/>
</dbReference>
<reference evidence="3" key="1">
    <citation type="submission" date="2016-06" db="UniProtKB">
        <authorList>
            <consortium name="WormBaseParasite"/>
        </authorList>
    </citation>
    <scope>IDENTIFICATION</scope>
</reference>
<keyword evidence="2" id="KW-1185">Reference proteome</keyword>
<dbReference type="WBParaSite" id="GPUH_0001897801-mRNA-1">
    <property type="protein sequence ID" value="GPUH_0001897801-mRNA-1"/>
    <property type="gene ID" value="GPUH_0001897801"/>
</dbReference>
<dbReference type="GO" id="GO:0036297">
    <property type="term" value="P:interstrand cross-link repair"/>
    <property type="evidence" value="ECO:0007669"/>
    <property type="project" value="TreeGrafter"/>
</dbReference>
<proteinExistence type="predicted"/>